<dbReference type="PRINTS" id="PR00046">
    <property type="entry name" value="SIGMA70FCT"/>
</dbReference>
<dbReference type="PANTHER" id="PTHR30603">
    <property type="entry name" value="RNA POLYMERASE SIGMA FACTOR RPO"/>
    <property type="match status" value="1"/>
</dbReference>
<organism evidence="8 9">
    <name type="scientific">Candidatus Nomurabacteria bacterium GW2011_GWB1_37_5</name>
    <dbReference type="NCBI Taxonomy" id="1618742"/>
    <lineage>
        <taxon>Bacteria</taxon>
        <taxon>Candidatus Nomuraibacteriota</taxon>
    </lineage>
</organism>
<dbReference type="InterPro" id="IPR007627">
    <property type="entry name" value="RNA_pol_sigma70_r2"/>
</dbReference>
<evidence type="ECO:0000259" key="7">
    <source>
        <dbReference type="Pfam" id="PF04545"/>
    </source>
</evidence>
<dbReference type="Pfam" id="PF00140">
    <property type="entry name" value="Sigma70_r1_2"/>
    <property type="match status" value="1"/>
</dbReference>
<protein>
    <submittedName>
        <fullName evidence="8">RNA polymerase sigma-70 factor</fullName>
    </submittedName>
</protein>
<evidence type="ECO:0000259" key="5">
    <source>
        <dbReference type="Pfam" id="PF00140"/>
    </source>
</evidence>
<dbReference type="InterPro" id="IPR007630">
    <property type="entry name" value="RNA_pol_sigma70_r4"/>
</dbReference>
<accession>A0A0G0K3V3</accession>
<dbReference type="EMBL" id="LBTF01000018">
    <property type="protein sequence ID" value="KKQ35316.1"/>
    <property type="molecule type" value="Genomic_DNA"/>
</dbReference>
<dbReference type="InterPro" id="IPR000943">
    <property type="entry name" value="RNA_pol_sigma70"/>
</dbReference>
<evidence type="ECO:0000256" key="3">
    <source>
        <dbReference type="ARBA" id="ARBA00023125"/>
    </source>
</evidence>
<comment type="caution">
    <text evidence="8">The sequence shown here is derived from an EMBL/GenBank/DDBJ whole genome shotgun (WGS) entry which is preliminary data.</text>
</comment>
<sequence length="312" mass="36168">MRSLKILPKVTKRDSISVNLFLNEINKIRMINQQEEEILAREIKKGNKKAVHKLISANYRFVVSVAKQYQNNGLELADLINEGCSGLIKAAERYDVTRGFKFISYAVWWIRSNILNAIGRDRRIIRTPFNRQSIRSKIDKFKSDYFVKNGSEPTLEETSDGIEIDIEKLISSIVSTEMTKSFSDPSYVFLDNESGLFFEKFPLDVIASDVFMTDKEVDRQSLAIDVRRVIKTLLDKEKTVINLLFGLDYENIFDEKKAKHYRLLYPEGLTQEEIGLFLDVTTSYVNIIKNKALERMRKGVRAEVLLKYLRVN</sequence>
<evidence type="ECO:0000259" key="6">
    <source>
        <dbReference type="Pfam" id="PF04542"/>
    </source>
</evidence>
<dbReference type="Gene3D" id="1.20.140.160">
    <property type="match status" value="1"/>
</dbReference>
<reference evidence="8 9" key="1">
    <citation type="journal article" date="2015" name="Nature">
        <title>rRNA introns, odd ribosomes, and small enigmatic genomes across a large radiation of phyla.</title>
        <authorList>
            <person name="Brown C.T."/>
            <person name="Hug L.A."/>
            <person name="Thomas B.C."/>
            <person name="Sharon I."/>
            <person name="Castelle C.J."/>
            <person name="Singh A."/>
            <person name="Wilkins M.J."/>
            <person name="Williams K.H."/>
            <person name="Banfield J.F."/>
        </authorList>
    </citation>
    <scope>NUCLEOTIDE SEQUENCE [LARGE SCALE GENOMIC DNA]</scope>
</reference>
<dbReference type="InterPro" id="IPR014284">
    <property type="entry name" value="RNA_pol_sigma-70_dom"/>
</dbReference>
<dbReference type="InterPro" id="IPR009042">
    <property type="entry name" value="RNA_pol_sigma70_r1_2"/>
</dbReference>
<gene>
    <name evidence="8" type="ORF">US50_C0018G0004</name>
</gene>
<dbReference type="AlphaFoldDB" id="A0A0G0K3V3"/>
<dbReference type="Pfam" id="PF04545">
    <property type="entry name" value="Sigma70_r4"/>
    <property type="match status" value="1"/>
</dbReference>
<dbReference type="PATRIC" id="fig|1618742.3.peg.387"/>
<keyword evidence="4" id="KW-0804">Transcription</keyword>
<evidence type="ECO:0000256" key="4">
    <source>
        <dbReference type="ARBA" id="ARBA00023163"/>
    </source>
</evidence>
<dbReference type="PANTHER" id="PTHR30603:SF47">
    <property type="entry name" value="RNA POLYMERASE SIGMA FACTOR SIGD, CHLOROPLASTIC"/>
    <property type="match status" value="1"/>
</dbReference>
<evidence type="ECO:0000313" key="9">
    <source>
        <dbReference type="Proteomes" id="UP000033876"/>
    </source>
</evidence>
<dbReference type="InterPro" id="IPR013324">
    <property type="entry name" value="RNA_pol_sigma_r3/r4-like"/>
</dbReference>
<dbReference type="GO" id="GO:0016987">
    <property type="term" value="F:sigma factor activity"/>
    <property type="evidence" value="ECO:0007669"/>
    <property type="project" value="UniProtKB-KW"/>
</dbReference>
<dbReference type="SUPFAM" id="SSF88659">
    <property type="entry name" value="Sigma3 and sigma4 domains of RNA polymerase sigma factors"/>
    <property type="match status" value="2"/>
</dbReference>
<dbReference type="NCBIfam" id="TIGR02937">
    <property type="entry name" value="sigma70-ECF"/>
    <property type="match status" value="1"/>
</dbReference>
<dbReference type="SUPFAM" id="SSF88946">
    <property type="entry name" value="Sigma2 domain of RNA polymerase sigma factors"/>
    <property type="match status" value="1"/>
</dbReference>
<dbReference type="Proteomes" id="UP000033876">
    <property type="component" value="Unassembled WGS sequence"/>
</dbReference>
<keyword evidence="1" id="KW-0805">Transcription regulation</keyword>
<dbReference type="Pfam" id="PF04542">
    <property type="entry name" value="Sigma70_r2"/>
    <property type="match status" value="1"/>
</dbReference>
<keyword evidence="3" id="KW-0238">DNA-binding</keyword>
<keyword evidence="2" id="KW-0731">Sigma factor</keyword>
<feature type="domain" description="RNA polymerase sigma-70 region 1.2" evidence="5">
    <location>
        <begin position="17"/>
        <end position="48"/>
    </location>
</feature>
<evidence type="ECO:0000256" key="1">
    <source>
        <dbReference type="ARBA" id="ARBA00023015"/>
    </source>
</evidence>
<name>A0A0G0K3V3_9BACT</name>
<evidence type="ECO:0000256" key="2">
    <source>
        <dbReference type="ARBA" id="ARBA00023082"/>
    </source>
</evidence>
<feature type="domain" description="RNA polymerase sigma-70 region 4" evidence="7">
    <location>
        <begin position="232"/>
        <end position="298"/>
    </location>
</feature>
<proteinExistence type="predicted"/>
<dbReference type="InterPro" id="IPR013325">
    <property type="entry name" value="RNA_pol_sigma_r2"/>
</dbReference>
<dbReference type="GO" id="GO:0006352">
    <property type="term" value="P:DNA-templated transcription initiation"/>
    <property type="evidence" value="ECO:0007669"/>
    <property type="project" value="InterPro"/>
</dbReference>
<dbReference type="GO" id="GO:0003677">
    <property type="term" value="F:DNA binding"/>
    <property type="evidence" value="ECO:0007669"/>
    <property type="project" value="UniProtKB-KW"/>
</dbReference>
<feature type="domain" description="RNA polymerase sigma-70 region 2" evidence="6">
    <location>
        <begin position="54"/>
        <end position="123"/>
    </location>
</feature>
<dbReference type="InterPro" id="IPR050239">
    <property type="entry name" value="Sigma-70_RNA_pol_init_factors"/>
</dbReference>
<dbReference type="Gene3D" id="1.10.601.10">
    <property type="entry name" value="RNA Polymerase Primary Sigma Factor"/>
    <property type="match status" value="1"/>
</dbReference>
<evidence type="ECO:0000313" key="8">
    <source>
        <dbReference type="EMBL" id="KKQ35316.1"/>
    </source>
</evidence>